<dbReference type="PANTHER" id="PTHR42895:SF1">
    <property type="entry name" value="IRON-SULFUR CLUSTER PROTEIN"/>
    <property type="match status" value="1"/>
</dbReference>
<comment type="caution">
    <text evidence="2">The sequence shown here is derived from an EMBL/GenBank/DDBJ whole genome shotgun (WGS) entry which is preliminary data.</text>
</comment>
<protein>
    <submittedName>
        <fullName evidence="2">4Fe-4S binding protein</fullName>
    </submittedName>
</protein>
<gene>
    <name evidence="2" type="ORF">IAC80_01070</name>
</gene>
<evidence type="ECO:0000259" key="1">
    <source>
        <dbReference type="PROSITE" id="PS51379"/>
    </source>
</evidence>
<dbReference type="EMBL" id="DVOS01000013">
    <property type="protein sequence ID" value="HIV22506.1"/>
    <property type="molecule type" value="Genomic_DNA"/>
</dbReference>
<dbReference type="AlphaFoldDB" id="A0A9D1NXX0"/>
<name>A0A9D1NXX0_9FIRM</name>
<sequence>MIRKIIQIDESKCNGCGACALACHEGAIGMVNGKARLLRDDYCDGLGDCLPACPAGAITFTEREAAPYNKNAAAKAKGCLSQWPVQIKLVPVNAPFFEGANLLLAADCTAYACRDFHERFMRNRVTLIGCPKLDEGDYREKLTAIIRENNIQSLTVARMEVPCCGGLEFAAKEALKASGKWIPCQVAVISTDGKIIHSR</sequence>
<accession>A0A9D1NXX0</accession>
<dbReference type="SUPFAM" id="SSF54862">
    <property type="entry name" value="4Fe-4S ferredoxins"/>
    <property type="match status" value="1"/>
</dbReference>
<reference evidence="2" key="2">
    <citation type="journal article" date="2021" name="PeerJ">
        <title>Extensive microbial diversity within the chicken gut microbiome revealed by metagenomics and culture.</title>
        <authorList>
            <person name="Gilroy R."/>
            <person name="Ravi A."/>
            <person name="Getino M."/>
            <person name="Pursley I."/>
            <person name="Horton D.L."/>
            <person name="Alikhan N.F."/>
            <person name="Baker D."/>
            <person name="Gharbi K."/>
            <person name="Hall N."/>
            <person name="Watson M."/>
            <person name="Adriaenssens E.M."/>
            <person name="Foster-Nyarko E."/>
            <person name="Jarju S."/>
            <person name="Secka A."/>
            <person name="Antonio M."/>
            <person name="Oren A."/>
            <person name="Chaudhuri R.R."/>
            <person name="La Ragione R."/>
            <person name="Hildebrand F."/>
            <person name="Pallen M.J."/>
        </authorList>
    </citation>
    <scope>NUCLEOTIDE SEQUENCE</scope>
    <source>
        <strain evidence="2">ChiBcec6-7307</strain>
    </source>
</reference>
<dbReference type="PANTHER" id="PTHR42895">
    <property type="entry name" value="IRON-SULFUR CLUSTER-BINDING PROTEIN-RELATED"/>
    <property type="match status" value="1"/>
</dbReference>
<evidence type="ECO:0000313" key="2">
    <source>
        <dbReference type="EMBL" id="HIV22506.1"/>
    </source>
</evidence>
<dbReference type="PROSITE" id="PS51379">
    <property type="entry name" value="4FE4S_FER_2"/>
    <property type="match status" value="2"/>
</dbReference>
<dbReference type="InterPro" id="IPR052911">
    <property type="entry name" value="Corrinoid_activation_enz"/>
</dbReference>
<feature type="domain" description="4Fe-4S ferredoxin-type" evidence="1">
    <location>
        <begin position="34"/>
        <end position="63"/>
    </location>
</feature>
<reference evidence="2" key="1">
    <citation type="submission" date="2020-10" db="EMBL/GenBank/DDBJ databases">
        <authorList>
            <person name="Gilroy R."/>
        </authorList>
    </citation>
    <scope>NUCLEOTIDE SEQUENCE</scope>
    <source>
        <strain evidence="2">ChiBcec6-7307</strain>
    </source>
</reference>
<organism evidence="2 3">
    <name type="scientific">Candidatus Merdiplasma excrementigallinarum</name>
    <dbReference type="NCBI Taxonomy" id="2840864"/>
    <lineage>
        <taxon>Bacteria</taxon>
        <taxon>Bacillati</taxon>
        <taxon>Bacillota</taxon>
        <taxon>Clostridia</taxon>
        <taxon>Lachnospirales</taxon>
        <taxon>Lachnospiraceae</taxon>
        <taxon>Lachnospiraceae incertae sedis</taxon>
        <taxon>Candidatus Merdiplasma</taxon>
    </lineage>
</organism>
<dbReference type="Proteomes" id="UP000886889">
    <property type="component" value="Unassembled WGS sequence"/>
</dbReference>
<dbReference type="InterPro" id="IPR017896">
    <property type="entry name" value="4Fe4S_Fe-S-bd"/>
</dbReference>
<evidence type="ECO:0000313" key="3">
    <source>
        <dbReference type="Proteomes" id="UP000886889"/>
    </source>
</evidence>
<dbReference type="Pfam" id="PF12837">
    <property type="entry name" value="Fer4_6"/>
    <property type="match status" value="1"/>
</dbReference>
<proteinExistence type="predicted"/>
<dbReference type="Gene3D" id="3.30.70.20">
    <property type="match status" value="1"/>
</dbReference>
<feature type="domain" description="4Fe-4S ferredoxin-type" evidence="1">
    <location>
        <begin position="4"/>
        <end position="33"/>
    </location>
</feature>